<feature type="transmembrane region" description="Helical" evidence="1">
    <location>
        <begin position="92"/>
        <end position="114"/>
    </location>
</feature>
<sequence length="152" mass="17019">MIKDIVIAVLWSISPFGEAKVGIPYGMLSGLNIYLVFVLCFLSNVLVFPLMMFFLERMNTYLLRWTSYKKAAIYVARRAKLGSGSKIQKHGFWGLLLFVMIPIPGTGVYAGSIATYLFKVKKRKAFIANSVGIFFSSVIVWVTTLLTMKGIS</sequence>
<dbReference type="InterPro" id="IPR009577">
    <property type="entry name" value="Sm_multidrug_ex"/>
</dbReference>
<evidence type="ECO:0000313" key="3">
    <source>
        <dbReference type="Proteomes" id="UP000023541"/>
    </source>
</evidence>
<dbReference type="OrthoDB" id="360192at2"/>
<accession>A0A023BR87</accession>
<protein>
    <submittedName>
        <fullName evidence="2">Ligand-binding protein SH3</fullName>
    </submittedName>
</protein>
<name>A0A023BR87_9FLAO</name>
<evidence type="ECO:0000313" key="2">
    <source>
        <dbReference type="EMBL" id="EZH72248.1"/>
    </source>
</evidence>
<dbReference type="PANTHER" id="PTHR36007">
    <property type="entry name" value="TRANSPORT PROTEIN-RELATED"/>
    <property type="match status" value="1"/>
</dbReference>
<organism evidence="2 3">
    <name type="scientific">Aquimarina atlantica</name>
    <dbReference type="NCBI Taxonomy" id="1317122"/>
    <lineage>
        <taxon>Bacteria</taxon>
        <taxon>Pseudomonadati</taxon>
        <taxon>Bacteroidota</taxon>
        <taxon>Flavobacteriia</taxon>
        <taxon>Flavobacteriales</taxon>
        <taxon>Flavobacteriaceae</taxon>
        <taxon>Aquimarina</taxon>
    </lineage>
</organism>
<feature type="transmembrane region" description="Helical" evidence="1">
    <location>
        <begin position="126"/>
        <end position="148"/>
    </location>
</feature>
<dbReference type="RefSeq" id="WP_034245919.1">
    <property type="nucleotide sequence ID" value="NZ_AQRA01000009.1"/>
</dbReference>
<dbReference type="STRING" id="1317122.ATO12_25270"/>
<comment type="caution">
    <text evidence="2">The sequence shown here is derived from an EMBL/GenBank/DDBJ whole genome shotgun (WGS) entry which is preliminary data.</text>
</comment>
<dbReference type="PANTHER" id="PTHR36007:SF2">
    <property type="entry name" value="TRANSPORT PROTEIN-RELATED"/>
    <property type="match status" value="1"/>
</dbReference>
<keyword evidence="1" id="KW-0812">Transmembrane</keyword>
<dbReference type="Proteomes" id="UP000023541">
    <property type="component" value="Unassembled WGS sequence"/>
</dbReference>
<keyword evidence="1" id="KW-1133">Transmembrane helix</keyword>
<gene>
    <name evidence="2" type="ORF">ATO12_25270</name>
</gene>
<reference evidence="2 3" key="1">
    <citation type="submission" date="2014-04" db="EMBL/GenBank/DDBJ databases">
        <title>Aquimarina sp. 22II-S11-z7 Genome Sequencing.</title>
        <authorList>
            <person name="Lai Q."/>
        </authorList>
    </citation>
    <scope>NUCLEOTIDE SEQUENCE [LARGE SCALE GENOMIC DNA]</scope>
    <source>
        <strain evidence="2 3">22II-S11-z7</strain>
    </source>
</reference>
<dbReference type="Pfam" id="PF06695">
    <property type="entry name" value="Sm_multidrug_ex"/>
    <property type="match status" value="1"/>
</dbReference>
<dbReference type="EMBL" id="AQRA01000009">
    <property type="protein sequence ID" value="EZH72248.1"/>
    <property type="molecule type" value="Genomic_DNA"/>
</dbReference>
<feature type="transmembrane region" description="Helical" evidence="1">
    <location>
        <begin position="35"/>
        <end position="55"/>
    </location>
</feature>
<keyword evidence="3" id="KW-1185">Reference proteome</keyword>
<proteinExistence type="predicted"/>
<dbReference type="AlphaFoldDB" id="A0A023BR87"/>
<keyword evidence="1" id="KW-0472">Membrane</keyword>
<evidence type="ECO:0000256" key="1">
    <source>
        <dbReference type="SAM" id="Phobius"/>
    </source>
</evidence>
<dbReference type="eggNOG" id="COG2426">
    <property type="taxonomic scope" value="Bacteria"/>
</dbReference>